<comment type="caution">
    <text evidence="1">The sequence shown here is derived from an EMBL/GenBank/DDBJ whole genome shotgun (WGS) entry which is preliminary data.</text>
</comment>
<organism evidence="1 2">
    <name type="scientific">Leucobacter soli</name>
    <dbReference type="NCBI Taxonomy" id="2812850"/>
    <lineage>
        <taxon>Bacteria</taxon>
        <taxon>Bacillati</taxon>
        <taxon>Actinomycetota</taxon>
        <taxon>Actinomycetes</taxon>
        <taxon>Micrococcales</taxon>
        <taxon>Microbacteriaceae</taxon>
        <taxon>Leucobacter</taxon>
    </lineage>
</organism>
<dbReference type="RefSeq" id="WP_218115734.1">
    <property type="nucleotide sequence ID" value="NZ_CAJVAP010000021.1"/>
</dbReference>
<accession>A0A916NHM6</accession>
<sequence length="205" mass="22339">MLVKFVIKLVLGLVLIVGLLGGGVALAVGPLSGILGDAAPASATESMEKIVAVLPQDQVVLVSLVIEGVEKEDQETKKIWGIAVPGSERAKLLGYAFNAKLGIEGKDVEIEKLDEKQYRVTVPSFIFIGHDEVKFESAVEKNGILSWVAPEIDQSKMTNAILDGERQLAYVDKNREMLQDQARSHYDTIISAIDPSIELEYVFTD</sequence>
<dbReference type="Proteomes" id="UP000693892">
    <property type="component" value="Unassembled WGS sequence"/>
</dbReference>
<protein>
    <recommendedName>
        <fullName evidence="3">DUF4230 domain-containing protein</fullName>
    </recommendedName>
</protein>
<name>A0A916NHM6_9MICO</name>
<dbReference type="AlphaFoldDB" id="A0A916NHM6"/>
<evidence type="ECO:0008006" key="3">
    <source>
        <dbReference type="Google" id="ProtNLM"/>
    </source>
</evidence>
<dbReference type="EMBL" id="CAJVAP010000021">
    <property type="protein sequence ID" value="CAG7615246.1"/>
    <property type="molecule type" value="Genomic_DNA"/>
</dbReference>
<gene>
    <name evidence="1" type="ORF">LEUCIP111803_01859</name>
</gene>
<proteinExistence type="predicted"/>
<keyword evidence="2" id="KW-1185">Reference proteome</keyword>
<reference evidence="1" key="1">
    <citation type="submission" date="2021-06" db="EMBL/GenBank/DDBJ databases">
        <authorList>
            <person name="Criscuolo A."/>
        </authorList>
    </citation>
    <scope>NUCLEOTIDE SEQUENCE</scope>
    <source>
        <strain evidence="1">CIP111803</strain>
    </source>
</reference>
<evidence type="ECO:0000313" key="1">
    <source>
        <dbReference type="EMBL" id="CAG7615246.1"/>
    </source>
</evidence>
<evidence type="ECO:0000313" key="2">
    <source>
        <dbReference type="Proteomes" id="UP000693892"/>
    </source>
</evidence>